<evidence type="ECO:0000313" key="3">
    <source>
        <dbReference type="EMBL" id="GLQ30036.1"/>
    </source>
</evidence>
<keyword evidence="1" id="KW-0472">Membrane</keyword>
<dbReference type="InterPro" id="IPR046890">
    <property type="entry name" value="YLATT"/>
</dbReference>
<feature type="domain" description="YEATS-Like-Associating Three TM" evidence="2">
    <location>
        <begin position="4"/>
        <end position="110"/>
    </location>
</feature>
<dbReference type="EMBL" id="BSNM01000003">
    <property type="protein sequence ID" value="GLQ30036.1"/>
    <property type="molecule type" value="Genomic_DNA"/>
</dbReference>
<feature type="transmembrane region" description="Helical" evidence="1">
    <location>
        <begin position="73"/>
        <end position="91"/>
    </location>
</feature>
<feature type="transmembrane region" description="Helical" evidence="1">
    <location>
        <begin position="39"/>
        <end position="58"/>
    </location>
</feature>
<organism evidence="3 4">
    <name type="scientific">Litoribrevibacter albus</name>
    <dbReference type="NCBI Taxonomy" id="1473156"/>
    <lineage>
        <taxon>Bacteria</taxon>
        <taxon>Pseudomonadati</taxon>
        <taxon>Pseudomonadota</taxon>
        <taxon>Gammaproteobacteria</taxon>
        <taxon>Oceanospirillales</taxon>
        <taxon>Oceanospirillaceae</taxon>
        <taxon>Litoribrevibacter</taxon>
    </lineage>
</organism>
<dbReference type="Proteomes" id="UP001161389">
    <property type="component" value="Unassembled WGS sequence"/>
</dbReference>
<dbReference type="RefSeq" id="WP_284378421.1">
    <property type="nucleotide sequence ID" value="NZ_BSNM01000003.1"/>
</dbReference>
<keyword evidence="1" id="KW-0812">Transmembrane</keyword>
<keyword evidence="1" id="KW-1133">Transmembrane helix</keyword>
<comment type="caution">
    <text evidence="3">The sequence shown here is derived from an EMBL/GenBank/DDBJ whole genome shotgun (WGS) entry which is preliminary data.</text>
</comment>
<evidence type="ECO:0000313" key="4">
    <source>
        <dbReference type="Proteomes" id="UP001161389"/>
    </source>
</evidence>
<reference evidence="3" key="1">
    <citation type="journal article" date="2014" name="Int. J. Syst. Evol. Microbiol.">
        <title>Complete genome sequence of Corynebacterium casei LMG S-19264T (=DSM 44701T), isolated from a smear-ripened cheese.</title>
        <authorList>
            <consortium name="US DOE Joint Genome Institute (JGI-PGF)"/>
            <person name="Walter F."/>
            <person name="Albersmeier A."/>
            <person name="Kalinowski J."/>
            <person name="Ruckert C."/>
        </authorList>
    </citation>
    <scope>NUCLEOTIDE SEQUENCE</scope>
    <source>
        <strain evidence="3">NBRC 110071</strain>
    </source>
</reference>
<proteinExistence type="predicted"/>
<protein>
    <recommendedName>
        <fullName evidence="2">YEATS-Like-Associating Three TM domain-containing protein</fullName>
    </recommendedName>
</protein>
<sequence>MTNHIIILVFVMLLAGIFGGLINYYLYSQSDPDKQTLPRCLVVAVGAAFLVPVILDALNSEIILESQGDPSKLLIFTGFCLIAGLASRFFVQTVSDRILTEAKYAKERSEHLQHDLRIIQKELLPLIDTETEHDIEPEDLKANLDIEEELDVASTKALKILGSGRFIFRSIQGLCREASTDENSMQKTLSVLVSKNLAGSVSGKKGVRWHITERGRNVLDSIA</sequence>
<evidence type="ECO:0000256" key="1">
    <source>
        <dbReference type="SAM" id="Phobius"/>
    </source>
</evidence>
<feature type="transmembrane region" description="Helical" evidence="1">
    <location>
        <begin position="6"/>
        <end position="27"/>
    </location>
</feature>
<name>A0AA37S6F5_9GAMM</name>
<dbReference type="AlphaFoldDB" id="A0AA37S6F5"/>
<reference evidence="3" key="2">
    <citation type="submission" date="2023-01" db="EMBL/GenBank/DDBJ databases">
        <title>Draft genome sequence of Litoribrevibacter albus strain NBRC 110071.</title>
        <authorList>
            <person name="Sun Q."/>
            <person name="Mori K."/>
        </authorList>
    </citation>
    <scope>NUCLEOTIDE SEQUENCE</scope>
    <source>
        <strain evidence="3">NBRC 110071</strain>
    </source>
</reference>
<gene>
    <name evidence="3" type="ORF">GCM10007876_05140</name>
</gene>
<dbReference type="Pfam" id="PF20303">
    <property type="entry name" value="YLATT"/>
    <property type="match status" value="1"/>
</dbReference>
<keyword evidence="4" id="KW-1185">Reference proteome</keyword>
<accession>A0AA37S6F5</accession>
<evidence type="ECO:0000259" key="2">
    <source>
        <dbReference type="Pfam" id="PF20303"/>
    </source>
</evidence>